<comment type="subcellular location">
    <subcellularLocation>
        <location evidence="1 6">Cell membrane</location>
        <topology evidence="1 6">Multi-pass membrane protein</topology>
    </subcellularLocation>
</comment>
<comment type="caution">
    <text evidence="8">The sequence shown here is derived from an EMBL/GenBank/DDBJ whole genome shotgun (WGS) entry which is preliminary data.</text>
</comment>
<evidence type="ECO:0000313" key="9">
    <source>
        <dbReference type="Proteomes" id="UP000263486"/>
    </source>
</evidence>
<keyword evidence="9" id="KW-1185">Reference proteome</keyword>
<reference evidence="8 9" key="1">
    <citation type="submission" date="2018-08" db="EMBL/GenBank/DDBJ databases">
        <title>Draft genome sequence of Psychrilyobacter sp. strain SD5 isolated from Black Sea water.</title>
        <authorList>
            <person name="Yadav S."/>
            <person name="Villanueva L."/>
            <person name="Damste J.S.S."/>
        </authorList>
    </citation>
    <scope>NUCLEOTIDE SEQUENCE [LARGE SCALE GENOMIC DNA]</scope>
    <source>
        <strain evidence="8 9">SD5</strain>
    </source>
</reference>
<dbReference type="RefSeq" id="WP_114643305.1">
    <property type="nucleotide sequence ID" value="NZ_JAACIO010000027.1"/>
</dbReference>
<evidence type="ECO:0000259" key="7">
    <source>
        <dbReference type="Pfam" id="PF09335"/>
    </source>
</evidence>
<keyword evidence="3 6" id="KW-0812">Transmembrane</keyword>
<keyword evidence="4 6" id="KW-1133">Transmembrane helix</keyword>
<feature type="transmembrane region" description="Helical" evidence="6">
    <location>
        <begin position="194"/>
        <end position="216"/>
    </location>
</feature>
<feature type="transmembrane region" description="Helical" evidence="6">
    <location>
        <begin position="84"/>
        <end position="108"/>
    </location>
</feature>
<evidence type="ECO:0000256" key="1">
    <source>
        <dbReference type="ARBA" id="ARBA00004651"/>
    </source>
</evidence>
<dbReference type="EMBL" id="QUAJ01000028">
    <property type="protein sequence ID" value="REI39925.1"/>
    <property type="molecule type" value="Genomic_DNA"/>
</dbReference>
<proteinExistence type="inferred from homology"/>
<evidence type="ECO:0000256" key="3">
    <source>
        <dbReference type="ARBA" id="ARBA00022692"/>
    </source>
</evidence>
<feature type="transmembrane region" description="Helical" evidence="6">
    <location>
        <begin position="115"/>
        <end position="136"/>
    </location>
</feature>
<protein>
    <recommendedName>
        <fullName evidence="6">TVP38/TMEM64 family membrane protein</fullName>
    </recommendedName>
</protein>
<name>A0ABX9KE77_9FUSO</name>
<evidence type="ECO:0000256" key="5">
    <source>
        <dbReference type="ARBA" id="ARBA00023136"/>
    </source>
</evidence>
<feature type="transmembrane region" description="Helical" evidence="6">
    <location>
        <begin position="162"/>
        <end position="182"/>
    </location>
</feature>
<accession>A0ABX9KE77</accession>
<organism evidence="8 9">
    <name type="scientific">Psychrilyobacter piezotolerans</name>
    <dbReference type="NCBI Taxonomy" id="2293438"/>
    <lineage>
        <taxon>Bacteria</taxon>
        <taxon>Fusobacteriati</taxon>
        <taxon>Fusobacteriota</taxon>
        <taxon>Fusobacteriia</taxon>
        <taxon>Fusobacteriales</taxon>
        <taxon>Fusobacteriaceae</taxon>
        <taxon>Psychrilyobacter</taxon>
    </lineage>
</organism>
<dbReference type="InterPro" id="IPR032816">
    <property type="entry name" value="VTT_dom"/>
</dbReference>
<evidence type="ECO:0000256" key="6">
    <source>
        <dbReference type="RuleBase" id="RU366058"/>
    </source>
</evidence>
<feature type="transmembrane region" description="Helical" evidence="6">
    <location>
        <begin position="222"/>
        <end position="244"/>
    </location>
</feature>
<feature type="domain" description="VTT" evidence="7">
    <location>
        <begin position="99"/>
        <end position="211"/>
    </location>
</feature>
<dbReference type="InterPro" id="IPR015414">
    <property type="entry name" value="TMEM64"/>
</dbReference>
<dbReference type="PANTHER" id="PTHR12677:SF59">
    <property type="entry name" value="GOLGI APPARATUS MEMBRANE PROTEIN TVP38-RELATED"/>
    <property type="match status" value="1"/>
</dbReference>
<dbReference type="Proteomes" id="UP000263486">
    <property type="component" value="Unassembled WGS sequence"/>
</dbReference>
<evidence type="ECO:0000313" key="8">
    <source>
        <dbReference type="EMBL" id="REI39925.1"/>
    </source>
</evidence>
<sequence>MKKLLTVVMFIVIFMIGMAGPATSKDYSVYAARPTTQTVYESTRGNVEIEKDNIFKVLFSYLTERAKLESVITMLGVWGPLAYIILYIVITISMMSVLPVTIAGGIIFGPIMGVVYTAIGAGIGLSLSFLIARYVARGAIERKFGNTAVFKKIDEGVKKDGWFILAVTRLIPIFPFGIQNYVYGLTSIGFMQYAILSTIFILLGTSVYVMLAGAFVSGDRDIVLKYSIIASLIFMGLMVVTKIIKIKMELKKIKIK</sequence>
<dbReference type="Pfam" id="PF09335">
    <property type="entry name" value="VTT_dom"/>
    <property type="match status" value="1"/>
</dbReference>
<dbReference type="PANTHER" id="PTHR12677">
    <property type="entry name" value="GOLGI APPARATUS MEMBRANE PROTEIN TVP38-RELATED"/>
    <property type="match status" value="1"/>
</dbReference>
<comment type="similarity">
    <text evidence="6">Belongs to the TVP38/TMEM64 family.</text>
</comment>
<evidence type="ECO:0000256" key="4">
    <source>
        <dbReference type="ARBA" id="ARBA00022989"/>
    </source>
</evidence>
<evidence type="ECO:0000256" key="2">
    <source>
        <dbReference type="ARBA" id="ARBA00022475"/>
    </source>
</evidence>
<keyword evidence="2 6" id="KW-1003">Cell membrane</keyword>
<gene>
    <name evidence="8" type="ORF">DYH56_12985</name>
</gene>
<keyword evidence="5 6" id="KW-0472">Membrane</keyword>